<evidence type="ECO:0000256" key="9">
    <source>
        <dbReference type="ARBA" id="ARBA00047984"/>
    </source>
</evidence>
<dbReference type="GO" id="GO:0016556">
    <property type="term" value="P:mRNA modification"/>
    <property type="evidence" value="ECO:0007669"/>
    <property type="project" value="InterPro"/>
</dbReference>
<evidence type="ECO:0000256" key="3">
    <source>
        <dbReference type="ARBA" id="ARBA00022695"/>
    </source>
</evidence>
<evidence type="ECO:0000256" key="6">
    <source>
        <dbReference type="ARBA" id="ARBA00022806"/>
    </source>
</evidence>
<dbReference type="InterPro" id="IPR001788">
    <property type="entry name" value="RNA-dep_RNA_pol_alsuvir"/>
</dbReference>
<organism evidence="14">
    <name type="scientific">Cherry mottle leaf virus</name>
    <dbReference type="NCBI Taxonomy" id="131226"/>
    <lineage>
        <taxon>Viruses</taxon>
        <taxon>Riboviria</taxon>
        <taxon>Orthornavirae</taxon>
        <taxon>Kitrinoviricota</taxon>
        <taxon>Alsuviricetes</taxon>
        <taxon>Tymovirales</taxon>
        <taxon>Betaflexiviridae</taxon>
        <taxon>Trivirinae</taxon>
        <taxon>Trichovirus</taxon>
        <taxon>Trichovirus maculavii</taxon>
    </lineage>
</organism>
<evidence type="ECO:0000259" key="12">
    <source>
        <dbReference type="PROSITE" id="PS51657"/>
    </source>
</evidence>
<keyword evidence="5" id="KW-0378">Hydrolase</keyword>
<keyword evidence="8" id="KW-0693">Viral RNA replication</keyword>
<dbReference type="Pfam" id="PF05413">
    <property type="entry name" value="Peptidase_C34"/>
    <property type="match status" value="1"/>
</dbReference>
<dbReference type="Pfam" id="PF00978">
    <property type="entry name" value="RdRP_2"/>
    <property type="match status" value="1"/>
</dbReference>
<dbReference type="GO" id="GO:0039694">
    <property type="term" value="P:viral RNA genome replication"/>
    <property type="evidence" value="ECO:0007669"/>
    <property type="project" value="InterPro"/>
</dbReference>
<keyword evidence="6" id="KW-0347">Helicase</keyword>
<reference evidence="14" key="1">
    <citation type="journal article" date="2016" name="Phytoparasitica">
        <title>Molecular analysis of three new Cherry mottle leaf virus isolates reveals intra-species genetic diversity and inter-species gene transfer.</title>
        <authorList>
            <person name="Su L."/>
            <person name="Bhagwat B."/>
            <person name="Bernardy M."/>
            <person name="Wiersma P.A."/>
            <person name="Cheng Z."/>
            <person name="Xiang Y."/>
        </authorList>
    </citation>
    <scope>NUCLEOTIDE SEQUENCE</scope>
    <source>
        <strain evidence="14">S85-79</strain>
    </source>
</reference>
<evidence type="ECO:0000259" key="11">
    <source>
        <dbReference type="PROSITE" id="PS51471"/>
    </source>
</evidence>
<evidence type="ECO:0000256" key="4">
    <source>
        <dbReference type="ARBA" id="ARBA00022741"/>
    </source>
</evidence>
<dbReference type="GO" id="GO:0005524">
    <property type="term" value="F:ATP binding"/>
    <property type="evidence" value="ECO:0007669"/>
    <property type="project" value="UniProtKB-KW"/>
</dbReference>
<dbReference type="Gene3D" id="2.60.120.590">
    <property type="entry name" value="Alpha-ketoglutarate-dependent dioxygenase AlkB-like"/>
    <property type="match status" value="1"/>
</dbReference>
<dbReference type="GO" id="GO:0006351">
    <property type="term" value="P:DNA-templated transcription"/>
    <property type="evidence" value="ECO:0007669"/>
    <property type="project" value="InterPro"/>
</dbReference>
<evidence type="ECO:0000256" key="1">
    <source>
        <dbReference type="ARBA" id="ARBA00022484"/>
    </source>
</evidence>
<keyword evidence="4" id="KW-0547">Nucleotide-binding</keyword>
<comment type="catalytic activity">
    <reaction evidence="9">
        <text>ATP + H2O = ADP + phosphate + H(+)</text>
        <dbReference type="Rhea" id="RHEA:13065"/>
        <dbReference type="ChEBI" id="CHEBI:15377"/>
        <dbReference type="ChEBI" id="CHEBI:15378"/>
        <dbReference type="ChEBI" id="CHEBI:30616"/>
        <dbReference type="ChEBI" id="CHEBI:43474"/>
        <dbReference type="ChEBI" id="CHEBI:456216"/>
        <dbReference type="EC" id="3.6.4.13"/>
    </reaction>
</comment>
<feature type="domain" description="Fe2OG dioxygenase" evidence="11">
    <location>
        <begin position="748"/>
        <end position="836"/>
    </location>
</feature>
<keyword evidence="3" id="KW-0548">Nucleotidyltransferase</keyword>
<protein>
    <submittedName>
        <fullName evidence="14">Replicase</fullName>
    </submittedName>
</protein>
<dbReference type="Pfam" id="PF01443">
    <property type="entry name" value="Viral_helicase1"/>
    <property type="match status" value="1"/>
</dbReference>
<feature type="domain" description="Alphavirus-like MT" evidence="13">
    <location>
        <begin position="63"/>
        <end position="232"/>
    </location>
</feature>
<dbReference type="SUPFAM" id="SSF56672">
    <property type="entry name" value="DNA/RNA polymerases"/>
    <property type="match status" value="1"/>
</dbReference>
<evidence type="ECO:0000256" key="7">
    <source>
        <dbReference type="ARBA" id="ARBA00022840"/>
    </source>
</evidence>
<dbReference type="InterPro" id="IPR027417">
    <property type="entry name" value="P-loop_NTPase"/>
</dbReference>
<dbReference type="Pfam" id="PF01660">
    <property type="entry name" value="Vmethyltransf"/>
    <property type="match status" value="1"/>
</dbReference>
<dbReference type="InterPro" id="IPR008744">
    <property type="entry name" value="RNA-dir_pol_ACLSV"/>
</dbReference>
<dbReference type="GO" id="GO:0008174">
    <property type="term" value="F:mRNA methyltransferase activity"/>
    <property type="evidence" value="ECO:0007669"/>
    <property type="project" value="UniProtKB-UniRule"/>
</dbReference>
<dbReference type="PROSITE" id="PS50507">
    <property type="entry name" value="RDRP_SSRNA_POS"/>
    <property type="match status" value="1"/>
</dbReference>
<dbReference type="InterPro" id="IPR043502">
    <property type="entry name" value="DNA/RNA_pol_sf"/>
</dbReference>
<evidence type="ECO:0000256" key="2">
    <source>
        <dbReference type="ARBA" id="ARBA00022679"/>
    </source>
</evidence>
<evidence type="ECO:0000259" key="13">
    <source>
        <dbReference type="PROSITE" id="PS51743"/>
    </source>
</evidence>
<evidence type="ECO:0000259" key="10">
    <source>
        <dbReference type="PROSITE" id="PS50507"/>
    </source>
</evidence>
<sequence length="1887" mass="216036">MAFSYRTPQEELLNRLPQTQQEIIGNLQFERLQKEEERRVVSFSYALPEKTKEWFTKSGVYLSPFSFEVHSHPGCKTLENHILYNIVAPHISKYPYVACLSIKANKMSKMERMGAHSVRNYDIFNRLVTSRDKSRYGDLTQPTRVGGPKGSNYFIHDEIHYWSRTQLETFLDIKKPRNLWVTMVFPPEILKGYKSSVLPFLYEFEIEKDKLIYMPDGSRSESYTQSIENGYLLSTNCISFRNKDGLRKQYSVSLVYTLGSHHVFHIFPNMGLIEDEVRRFGPYDLFDVGALFKKPVRVPIQGFPLSTFKKIFIYMSSLKKPDEQSAVAKLRQLCDSEISIEAVFLIQEFAKRIEKGGILSWSCSFFDYLKDHFFDKIPFKNTLEEIGLADDFTRRLINLKPLSFDIRADQEKKLISMVFDAIWPDQQSETYLAAEISKGKKRVINGSAFVNGVSSTKNFLLGRSREVQPDYPTDFQSDGLAHTSLRLSRDEEYSRSVPRTPAVFRTTRTDYNILPSSSGAPLCIGFERFYGKVEKTEYQKSLELKKRKIAISALDFHVKKTKSRDVDSYLAAQGRKDKQTGLKNLALIRLSKCKERARFVPTCTVTKPSERLVEKPKEEMSTEPAMKTGCQDSMTLPRDDFINSILKKGKQGKKEDETNEAAEFDCSKFILEPVCKHDLMRTNEQVSALVRQSLDVLYFRPNKGKKSVYVTLDAPMVYFHNSVSYPSVEATGLVRDWILKKAEDYGVPFNAALVQIYEKDCILGMHKDNESCYGNHPILTVNVRGKAIFSTDCCGNTMELNSGDELLMPENFQRKFRHGVKSVTDGRMSVTLRVHERDFSFEEKRKFIEGKYDCLFVAMAAMISKKPEDIMFKCLDTLDRCVMNKGCDLTDLRSICNGYEIKVECQGDCGLVEIGEIGLPLGKLILRGNHFTLCSKRRSNLDSLANSLKDVSSLSGGIDYVMVNFIKRLKLIEPDLSKSEIKVDVKRGGKLLKCLMEGLTGIVSHNSTHDGWRLLKGVKNSADMRSLIGAMRGNVDGMEKNKLLSELEELNFHKVPIYGIFGFAGSGKSHAIQNLIAKEFRGSQGLMVVCPRKFLAKDWSEKGVEEMDIRTFESALKSDIKGKRVFILDEVTLLPRGFTDLLLMKIHMEGNLRSSTIICLGDPLQASYFSQKDDSYLEREPEVKRLFKGGVAYKWFSHRVNKFTARQLSITTTNAFPGIDSQSQVYGDVQSAICSIQKTGVEVEVILVASMIEKELYSNLGRTITFGESQGLTFGVGVIVLSEETKLCSDAHIMVAITRFNKGYSFALGSKGTKDEYMRGMKNGLLSRLTSNSGASKDFIMSSSSVKLDLSEKLIKTGAGIDEMDREERLSGDPWLKSQIFLGKRFHLREPLGQVINLEDSAIKCHLPICNSQTLYVELSRMKAREDREFKGKDGWSKQFREEAGPNWRSPYKVAQPMNFEAIYPRHRMDDDITFYAAIKKRLRFDNVANNYAKFKQAQSRGQYLLKVFLEHVDLKPSRNQALLNQCRQEFEETKLNKSAATIGAHSQRSDPDWPLDRIFLFMKSQLCTKFEKRFEDAKAGQTLACFQHRILVEFSPWCRYVEKILTSCLPDNFYIHQRKNFSELEDFARKFSDGSVCVESDYTAFDVSQDHTILAFEVELLRFIGWDERILNSYIKMKCTLGCRLGGFAIMRFTGEFSTFLFNTLANMAFTFCRYEVKKGTPICFAGDDMCALRNLREVSRHEHILDKLSLKAKVNRTAVPMFCGWRLCQDGLIKEPCLIYERLCVAIENGRLLDVIDSYYLEFSFAYKLGERLFQYLEIEQLNYHQVLARFFVKNSHLLRGSAREGISELSWLSDEDDTDDESSQVKDRRRGYSNIWSEKLQSLF</sequence>
<evidence type="ECO:0000256" key="5">
    <source>
        <dbReference type="ARBA" id="ARBA00022801"/>
    </source>
</evidence>
<dbReference type="Gene3D" id="3.40.50.300">
    <property type="entry name" value="P-loop containing nucleotide triphosphate hydrolases"/>
    <property type="match status" value="1"/>
</dbReference>
<evidence type="ECO:0000256" key="8">
    <source>
        <dbReference type="ARBA" id="ARBA00022953"/>
    </source>
</evidence>
<proteinExistence type="predicted"/>
<dbReference type="PROSITE" id="PS51657">
    <property type="entry name" value="PSRV_HELICASE"/>
    <property type="match status" value="1"/>
</dbReference>
<accession>A0A1D9BZC6</accession>
<dbReference type="EMBL" id="KX443698">
    <property type="protein sequence ID" value="AOY07776.1"/>
    <property type="molecule type" value="Genomic_RNA"/>
</dbReference>
<feature type="domain" description="(+)RNA virus helicase C-terminal" evidence="12">
    <location>
        <begin position="1033"/>
        <end position="1344"/>
    </location>
</feature>
<dbReference type="PROSITE" id="PS51471">
    <property type="entry name" value="FE2OG_OXY"/>
    <property type="match status" value="1"/>
</dbReference>
<feature type="domain" description="RdRp catalytic" evidence="10">
    <location>
        <begin position="1636"/>
        <end position="1743"/>
    </location>
</feature>
<dbReference type="GO" id="GO:0003724">
    <property type="term" value="F:RNA helicase activity"/>
    <property type="evidence" value="ECO:0007669"/>
    <property type="project" value="UniProtKB-EC"/>
</dbReference>
<dbReference type="SUPFAM" id="SSF51197">
    <property type="entry name" value="Clavaminate synthase-like"/>
    <property type="match status" value="1"/>
</dbReference>
<dbReference type="GO" id="GO:0006396">
    <property type="term" value="P:RNA processing"/>
    <property type="evidence" value="ECO:0007669"/>
    <property type="project" value="InterPro"/>
</dbReference>
<keyword evidence="2" id="KW-0808">Transferase</keyword>
<dbReference type="InterPro" id="IPR027351">
    <property type="entry name" value="(+)RNA_virus_helicase_core_dom"/>
</dbReference>
<dbReference type="InterPro" id="IPR005123">
    <property type="entry name" value="Oxoglu/Fe-dep_dioxygenase_dom"/>
</dbReference>
<dbReference type="GO" id="GO:0003968">
    <property type="term" value="F:RNA-directed RNA polymerase activity"/>
    <property type="evidence" value="ECO:0007669"/>
    <property type="project" value="UniProtKB-KW"/>
</dbReference>
<dbReference type="SUPFAM" id="SSF52540">
    <property type="entry name" value="P-loop containing nucleoside triphosphate hydrolases"/>
    <property type="match status" value="1"/>
</dbReference>
<name>A0A1D9BZC6_9VIRU</name>
<dbReference type="Pfam" id="PF13532">
    <property type="entry name" value="2OG-FeII_Oxy_2"/>
    <property type="match status" value="1"/>
</dbReference>
<dbReference type="InterPro" id="IPR037151">
    <property type="entry name" value="AlkB-like_sf"/>
</dbReference>
<dbReference type="InterPro" id="IPR027450">
    <property type="entry name" value="AlkB-like"/>
</dbReference>
<keyword evidence="1" id="KW-0696">RNA-directed RNA polymerase</keyword>
<dbReference type="PROSITE" id="PS51743">
    <property type="entry name" value="ALPHAVIRUS_MT"/>
    <property type="match status" value="1"/>
</dbReference>
<dbReference type="InterPro" id="IPR002588">
    <property type="entry name" value="Alphavirus-like_MT_dom"/>
</dbReference>
<dbReference type="GO" id="GO:0016787">
    <property type="term" value="F:hydrolase activity"/>
    <property type="evidence" value="ECO:0007669"/>
    <property type="project" value="UniProtKB-KW"/>
</dbReference>
<keyword evidence="7" id="KW-0067">ATP-binding</keyword>
<dbReference type="CDD" id="cd23245">
    <property type="entry name" value="Betaflexiviridae_RdRp"/>
    <property type="match status" value="1"/>
</dbReference>
<dbReference type="GO" id="GO:0003723">
    <property type="term" value="F:RNA binding"/>
    <property type="evidence" value="ECO:0007669"/>
    <property type="project" value="InterPro"/>
</dbReference>
<evidence type="ECO:0000313" key="14">
    <source>
        <dbReference type="EMBL" id="AOY07776.1"/>
    </source>
</evidence>
<dbReference type="InterPro" id="IPR007094">
    <property type="entry name" value="RNA-dir_pol_PSvirus"/>
</dbReference>